<sequence length="121" mass="13112">MKALLRLSLPRSAAALGTKPGARGQVFLDAADDAGAEVKFHVEALLRKLVIYHLGGVFVQHDHNLCHVIEFRDCIDILHGSAPLFVLCLVEQPSVSQHCEQRVNVAFASEVEPSADMAARG</sequence>
<dbReference type="AlphaFoldDB" id="A0A6B0UNG9"/>
<evidence type="ECO:0000313" key="1">
    <source>
        <dbReference type="EMBL" id="MXU91262.1"/>
    </source>
</evidence>
<protein>
    <submittedName>
        <fullName evidence="1">Putative secreted protein</fullName>
    </submittedName>
</protein>
<organism evidence="1">
    <name type="scientific">Ixodes ricinus</name>
    <name type="common">Common tick</name>
    <name type="synonym">Acarus ricinus</name>
    <dbReference type="NCBI Taxonomy" id="34613"/>
    <lineage>
        <taxon>Eukaryota</taxon>
        <taxon>Metazoa</taxon>
        <taxon>Ecdysozoa</taxon>
        <taxon>Arthropoda</taxon>
        <taxon>Chelicerata</taxon>
        <taxon>Arachnida</taxon>
        <taxon>Acari</taxon>
        <taxon>Parasitiformes</taxon>
        <taxon>Ixodida</taxon>
        <taxon>Ixodoidea</taxon>
        <taxon>Ixodidae</taxon>
        <taxon>Ixodinae</taxon>
        <taxon>Ixodes</taxon>
    </lineage>
</organism>
<proteinExistence type="predicted"/>
<accession>A0A6B0UNG9</accession>
<dbReference type="EMBL" id="GIFC01009179">
    <property type="protein sequence ID" value="MXU91262.1"/>
    <property type="molecule type" value="Transcribed_RNA"/>
</dbReference>
<reference evidence="1" key="1">
    <citation type="submission" date="2019-12" db="EMBL/GenBank/DDBJ databases">
        <title>An insight into the sialome of adult female Ixodes ricinus ticks feeding for 6 days.</title>
        <authorList>
            <person name="Perner J."/>
            <person name="Ribeiro J.M.C."/>
        </authorList>
    </citation>
    <scope>NUCLEOTIDE SEQUENCE</scope>
    <source>
        <strain evidence="1">Semi-engorged</strain>
        <tissue evidence="1">Salivary glands</tissue>
    </source>
</reference>
<name>A0A6B0UNG9_IXORI</name>